<reference evidence="1" key="1">
    <citation type="journal article" date="2018" name="Genome Biol.">
        <title>SKESA: strategic k-mer extension for scrupulous assemblies.</title>
        <authorList>
            <person name="Souvorov A."/>
            <person name="Agarwala R."/>
            <person name="Lipman D.J."/>
        </authorList>
    </citation>
    <scope>NUCLEOTIDE SEQUENCE</scope>
    <source>
        <strain evidence="1">Salmonella enterica</strain>
    </source>
</reference>
<organism evidence="1">
    <name type="scientific">Salmonella derby</name>
    <dbReference type="NCBI Taxonomy" id="28144"/>
    <lineage>
        <taxon>Bacteria</taxon>
        <taxon>Pseudomonadati</taxon>
        <taxon>Pseudomonadota</taxon>
        <taxon>Gammaproteobacteria</taxon>
        <taxon>Enterobacterales</taxon>
        <taxon>Enterobacteriaceae</taxon>
        <taxon>Salmonella</taxon>
    </lineage>
</organism>
<dbReference type="EMBL" id="DAARKQ010000078">
    <property type="protein sequence ID" value="HAE2824803.1"/>
    <property type="molecule type" value="Genomic_DNA"/>
</dbReference>
<evidence type="ECO:0000313" key="1">
    <source>
        <dbReference type="EMBL" id="HAE2824803.1"/>
    </source>
</evidence>
<evidence type="ECO:0000313" key="2">
    <source>
        <dbReference type="EMBL" id="HAE4650741.1"/>
    </source>
</evidence>
<reference evidence="1" key="2">
    <citation type="submission" date="2018-07" db="EMBL/GenBank/DDBJ databases">
        <authorList>
            <consortium name="NCBI Pathogen Detection Project"/>
        </authorList>
    </citation>
    <scope>NUCLEOTIDE SEQUENCE</scope>
    <source>
        <strain evidence="1">Salmonella enterica</strain>
    </source>
</reference>
<gene>
    <name evidence="1" type="ORF">G3378_004746</name>
    <name evidence="2" type="ORF">G4D33_001670</name>
</gene>
<dbReference type="AlphaFoldDB" id="A0A728SPV4"/>
<name>A0A728SPV4_SALDE</name>
<protein>
    <submittedName>
        <fullName evidence="1">Uncharacterized protein</fullName>
    </submittedName>
</protein>
<dbReference type="EMBL" id="DAASAA010000017">
    <property type="protein sequence ID" value="HAE4650741.1"/>
    <property type="molecule type" value="Genomic_DNA"/>
</dbReference>
<sequence length="50" mass="5789">MHFSKNMDKIFPTMGFVCLPLIRFRNPPLSGFFVPVNLVQYSKHAGGREY</sequence>
<comment type="caution">
    <text evidence="1">The sequence shown here is derived from an EMBL/GenBank/DDBJ whole genome shotgun (WGS) entry which is preliminary data.</text>
</comment>
<proteinExistence type="predicted"/>
<accession>A0A728SPV4</accession>